<protein>
    <submittedName>
        <fullName evidence="1">Uncharacterized protein</fullName>
    </submittedName>
</protein>
<dbReference type="EMBL" id="PTQR01000009">
    <property type="protein sequence ID" value="TKX26916.1"/>
    <property type="molecule type" value="Genomic_DNA"/>
</dbReference>
<reference evidence="1 2" key="1">
    <citation type="submission" date="2018-02" db="EMBL/GenBank/DDBJ databases">
        <title>Draft genome sequences of Elsinoe sp., causing black scab on jojoba.</title>
        <authorList>
            <person name="Stodart B."/>
            <person name="Jeffress S."/>
            <person name="Ash G."/>
            <person name="Arun Chinnappa K."/>
        </authorList>
    </citation>
    <scope>NUCLEOTIDE SEQUENCE [LARGE SCALE GENOMIC DNA]</scope>
    <source>
        <strain evidence="1 2">Hillstone_2</strain>
    </source>
</reference>
<gene>
    <name evidence="1" type="ORF">C1H76_0670</name>
</gene>
<proteinExistence type="predicted"/>
<evidence type="ECO:0000313" key="1">
    <source>
        <dbReference type="EMBL" id="TKX26916.1"/>
    </source>
</evidence>
<organism evidence="1 2">
    <name type="scientific">Elsinoe australis</name>
    <dbReference type="NCBI Taxonomy" id="40998"/>
    <lineage>
        <taxon>Eukaryota</taxon>
        <taxon>Fungi</taxon>
        <taxon>Dikarya</taxon>
        <taxon>Ascomycota</taxon>
        <taxon>Pezizomycotina</taxon>
        <taxon>Dothideomycetes</taxon>
        <taxon>Dothideomycetidae</taxon>
        <taxon>Myriangiales</taxon>
        <taxon>Elsinoaceae</taxon>
        <taxon>Elsinoe</taxon>
    </lineage>
</organism>
<accession>A0A4U7BD56</accession>
<dbReference type="AlphaFoldDB" id="A0A4U7BD56"/>
<name>A0A4U7BD56_9PEZI</name>
<dbReference type="Proteomes" id="UP000308133">
    <property type="component" value="Unassembled WGS sequence"/>
</dbReference>
<sequence>MPTPDDRAPTTMALVETVNPQLLKMRWRTKVRMKDCLPESGHIRVENPWQSLILCFYSEELDDLPEYRDMHLWSPVDLDFRANHLCNFSCSCRSVDECCMIRTLWYLNAKPVLRHMATCAKCDTGSNPASFTLEFGPPLTFPFTHFMALPLDVRLMVYSLIISNGRNDRRLLMSRGSSNRNAPQKLCDAGYSALLTCSHLLTTASSYHPGDGHWLALRLVNKKISFEFTSHLVKQNEISFESASDGVAFLDDWRSSRSLLRSIHVPGLDWQNGRSFIDRIMHLDNLHRLRFASTNQLSRIMATVWSMKPWMVTLGADEAAIDHMLKVVTFGDCETCGLSFKLGTKKGKICECDLHVSRNDKRSWVALTIMLKAQSHIEKLVMGEEEKACWKAIDEMMQTGMQYSMF</sequence>
<evidence type="ECO:0000313" key="2">
    <source>
        <dbReference type="Proteomes" id="UP000308133"/>
    </source>
</evidence>
<comment type="caution">
    <text evidence="1">The sequence shown here is derived from an EMBL/GenBank/DDBJ whole genome shotgun (WGS) entry which is preliminary data.</text>
</comment>